<evidence type="ECO:0000256" key="1">
    <source>
        <dbReference type="SAM" id="MobiDB-lite"/>
    </source>
</evidence>
<dbReference type="EMBL" id="QGNW01000678">
    <property type="protein sequence ID" value="RVW66257.1"/>
    <property type="molecule type" value="Genomic_DNA"/>
</dbReference>
<comment type="caution">
    <text evidence="2">The sequence shown here is derived from an EMBL/GenBank/DDBJ whole genome shotgun (WGS) entry which is preliminary data.</text>
</comment>
<name>A0A438G228_VITVI</name>
<evidence type="ECO:0000313" key="3">
    <source>
        <dbReference type="Proteomes" id="UP000288805"/>
    </source>
</evidence>
<dbReference type="Proteomes" id="UP000288805">
    <property type="component" value="Unassembled WGS sequence"/>
</dbReference>
<proteinExistence type="predicted"/>
<accession>A0A438G228</accession>
<gene>
    <name evidence="2" type="ORF">CK203_066389</name>
</gene>
<reference evidence="2 3" key="1">
    <citation type="journal article" date="2018" name="PLoS Genet.">
        <title>Population sequencing reveals clonal diversity and ancestral inbreeding in the grapevine cultivar Chardonnay.</title>
        <authorList>
            <person name="Roach M.J."/>
            <person name="Johnson D.L."/>
            <person name="Bohlmann J."/>
            <person name="van Vuuren H.J."/>
            <person name="Jones S.J."/>
            <person name="Pretorius I.S."/>
            <person name="Schmidt S.A."/>
            <person name="Borneman A.R."/>
        </authorList>
    </citation>
    <scope>NUCLEOTIDE SEQUENCE [LARGE SCALE GENOMIC DNA]</scope>
    <source>
        <strain evidence="3">cv. Chardonnay</strain>
        <tissue evidence="2">Leaf</tissue>
    </source>
</reference>
<evidence type="ECO:0000313" key="2">
    <source>
        <dbReference type="EMBL" id="RVW66257.1"/>
    </source>
</evidence>
<evidence type="ECO:0008006" key="4">
    <source>
        <dbReference type="Google" id="ProtNLM"/>
    </source>
</evidence>
<dbReference type="AlphaFoldDB" id="A0A438G228"/>
<sequence length="414" mass="45618">MEYKGHSSDPDPLDTSVLVLQDRHRSHLVDSGQDVAVILGLRIHGLPITGTCDIDWSWLCYELLGVTPPTYEIKGSAISTRWLCYQFSYPPVESDDATLERELCRVSLDGATDIAGYVTLLQARRFGGRCHLLFALTLLSGIDRSECCDSLASNKGYLNLVPQSKTSIPWIGEDDISALGDIHRIAIDILHVIEEDHRIHFARQSPTSSYPSMRPPVSATTVRMQPIRARGRDSRRDGGRVDTTLPSPVFPPTEATIPDVTTLETTPLSTNLLSPLPCLEETTTPHVTSPSSLISPLLEPTILDVIASATTAVDVILPSPISPLLDATISDITILEINPPSTTLPSPPPLPIETTMHHTLTHVTQLDVCPPRRRRGPRRRRVLPPLAPSQPIHTETWQIAQIDSTKMSLYHKRP</sequence>
<feature type="compositionally biased region" description="Basic and acidic residues" evidence="1">
    <location>
        <begin position="230"/>
        <end position="240"/>
    </location>
</feature>
<protein>
    <recommendedName>
        <fullName evidence="4">Serine/threonine-protein phosphatase 7 long form-like</fullName>
    </recommendedName>
</protein>
<organism evidence="2 3">
    <name type="scientific">Vitis vinifera</name>
    <name type="common">Grape</name>
    <dbReference type="NCBI Taxonomy" id="29760"/>
    <lineage>
        <taxon>Eukaryota</taxon>
        <taxon>Viridiplantae</taxon>
        <taxon>Streptophyta</taxon>
        <taxon>Embryophyta</taxon>
        <taxon>Tracheophyta</taxon>
        <taxon>Spermatophyta</taxon>
        <taxon>Magnoliopsida</taxon>
        <taxon>eudicotyledons</taxon>
        <taxon>Gunneridae</taxon>
        <taxon>Pentapetalae</taxon>
        <taxon>rosids</taxon>
        <taxon>Vitales</taxon>
        <taxon>Vitaceae</taxon>
        <taxon>Viteae</taxon>
        <taxon>Vitis</taxon>
    </lineage>
</organism>
<feature type="region of interest" description="Disordered" evidence="1">
    <location>
        <begin position="229"/>
        <end position="256"/>
    </location>
</feature>